<dbReference type="AlphaFoldDB" id="A0A512HC63"/>
<dbReference type="EMBL" id="BJZO01000166">
    <property type="protein sequence ID" value="GEO83046.1"/>
    <property type="molecule type" value="Genomic_DNA"/>
</dbReference>
<dbReference type="Pfam" id="PF05163">
    <property type="entry name" value="DinB"/>
    <property type="match status" value="1"/>
</dbReference>
<dbReference type="PANTHER" id="PTHR37302">
    <property type="entry name" value="SLR1116 PROTEIN"/>
    <property type="match status" value="1"/>
</dbReference>
<dbReference type="InterPro" id="IPR007837">
    <property type="entry name" value="DinB"/>
</dbReference>
<dbReference type="RefSeq" id="WP_147165088.1">
    <property type="nucleotide sequence ID" value="NZ_BJZO01000166.1"/>
</dbReference>
<evidence type="ECO:0000313" key="4">
    <source>
        <dbReference type="EMBL" id="GEO83046.1"/>
    </source>
</evidence>
<dbReference type="Gene3D" id="1.20.120.450">
    <property type="entry name" value="dinb family like domain"/>
    <property type="match status" value="1"/>
</dbReference>
<dbReference type="SUPFAM" id="SSF109854">
    <property type="entry name" value="DinB/YfiT-like putative metalloenzymes"/>
    <property type="match status" value="1"/>
</dbReference>
<proteinExistence type="inferred from homology"/>
<comment type="similarity">
    <text evidence="1">Belongs to the DinB family.</text>
</comment>
<dbReference type="OrthoDB" id="9807509at2"/>
<feature type="binding site" evidence="3">
    <location>
        <position position="130"/>
    </location>
    <ligand>
        <name>a divalent metal cation</name>
        <dbReference type="ChEBI" id="CHEBI:60240"/>
    </ligand>
</feature>
<dbReference type="Proteomes" id="UP000321567">
    <property type="component" value="Unassembled WGS sequence"/>
</dbReference>
<evidence type="ECO:0000313" key="5">
    <source>
        <dbReference type="Proteomes" id="UP000321567"/>
    </source>
</evidence>
<evidence type="ECO:0000256" key="1">
    <source>
        <dbReference type="ARBA" id="ARBA00008635"/>
    </source>
</evidence>
<evidence type="ECO:0000256" key="2">
    <source>
        <dbReference type="ARBA" id="ARBA00022723"/>
    </source>
</evidence>
<reference evidence="4 5" key="1">
    <citation type="submission" date="2019-07" db="EMBL/GenBank/DDBJ databases">
        <title>Whole genome shotgun sequence of Rhodospirillum oryzae NBRC 107573.</title>
        <authorList>
            <person name="Hosoyama A."/>
            <person name="Uohara A."/>
            <person name="Ohji S."/>
            <person name="Ichikawa N."/>
        </authorList>
    </citation>
    <scope>NUCLEOTIDE SEQUENCE [LARGE SCALE GENOMIC DNA]</scope>
    <source>
        <strain evidence="4 5">NBRC 107573</strain>
    </source>
</reference>
<dbReference type="InterPro" id="IPR034660">
    <property type="entry name" value="DinB/YfiT-like"/>
</dbReference>
<feature type="binding site" evidence="3">
    <location>
        <position position="48"/>
    </location>
    <ligand>
        <name>a divalent metal cation</name>
        <dbReference type="ChEBI" id="CHEBI:60240"/>
    </ligand>
</feature>
<feature type="binding site" evidence="3">
    <location>
        <position position="134"/>
    </location>
    <ligand>
        <name>a divalent metal cation</name>
        <dbReference type="ChEBI" id="CHEBI:60240"/>
    </ligand>
</feature>
<sequence length="161" mass="18343">MREYVLLMSRYNAWANRTLYEAVATLPETEITRDRRAFFGSILGTLNHGLVGDRLWLSRLTGESLAWFQGLDQVLHPDFAALRAAREALDARILAVMPTVAVEGTFVYRDSRGMMKEAPYRVIVPHIFNHQTHHRGQVHDMLSQAGLVPPPLDLLYFPREG</sequence>
<dbReference type="GO" id="GO:0046872">
    <property type="term" value="F:metal ion binding"/>
    <property type="evidence" value="ECO:0007669"/>
    <property type="project" value="UniProtKB-KW"/>
</dbReference>
<gene>
    <name evidence="4" type="ORF">ROR02_31770</name>
</gene>
<protein>
    <submittedName>
        <fullName evidence="4">Damage-inducible protein DinB</fullName>
    </submittedName>
</protein>
<accession>A0A512HC63</accession>
<organism evidence="4 5">
    <name type="scientific">Pararhodospirillum oryzae</name>
    <dbReference type="NCBI Taxonomy" id="478448"/>
    <lineage>
        <taxon>Bacteria</taxon>
        <taxon>Pseudomonadati</taxon>
        <taxon>Pseudomonadota</taxon>
        <taxon>Alphaproteobacteria</taxon>
        <taxon>Rhodospirillales</taxon>
        <taxon>Rhodospirillaceae</taxon>
        <taxon>Pararhodospirillum</taxon>
    </lineage>
</organism>
<evidence type="ECO:0000256" key="3">
    <source>
        <dbReference type="PIRSR" id="PIRSR607837-1"/>
    </source>
</evidence>
<name>A0A512HC63_9PROT</name>
<keyword evidence="2 3" id="KW-0479">Metal-binding</keyword>
<dbReference type="PANTHER" id="PTHR37302:SF1">
    <property type="entry name" value="PROTEIN DINB"/>
    <property type="match status" value="1"/>
</dbReference>
<keyword evidence="5" id="KW-1185">Reference proteome</keyword>
<comment type="caution">
    <text evidence="4">The sequence shown here is derived from an EMBL/GenBank/DDBJ whole genome shotgun (WGS) entry which is preliminary data.</text>
</comment>